<feature type="region of interest" description="Disordered" evidence="10">
    <location>
        <begin position="204"/>
        <end position="329"/>
    </location>
</feature>
<gene>
    <name evidence="12" type="ORF">BSTOLATCC_MIC38579</name>
</gene>
<evidence type="ECO:0000256" key="4">
    <source>
        <dbReference type="ARBA" id="ARBA00021815"/>
    </source>
</evidence>
<name>A0AAU9JH75_9CILI</name>
<keyword evidence="6" id="KW-0175">Coiled coil</keyword>
<feature type="compositionally biased region" description="Basic and acidic residues" evidence="10">
    <location>
        <begin position="281"/>
        <end position="329"/>
    </location>
</feature>
<dbReference type="PANTHER" id="PTHR21532">
    <property type="entry name" value="PHOSPHODIESTERASE HL"/>
    <property type="match status" value="1"/>
</dbReference>
<feature type="region of interest" description="Disordered" evidence="10">
    <location>
        <begin position="364"/>
        <end position="448"/>
    </location>
</feature>
<accession>A0AAU9JH75</accession>
<proteinExistence type="inferred from homology"/>
<evidence type="ECO:0000256" key="5">
    <source>
        <dbReference type="ARBA" id="ARBA00022490"/>
    </source>
</evidence>
<organism evidence="12 13">
    <name type="scientific">Blepharisma stoltei</name>
    <dbReference type="NCBI Taxonomy" id="1481888"/>
    <lineage>
        <taxon>Eukaryota</taxon>
        <taxon>Sar</taxon>
        <taxon>Alveolata</taxon>
        <taxon>Ciliophora</taxon>
        <taxon>Postciliodesmatophora</taxon>
        <taxon>Heterotrichea</taxon>
        <taxon>Heterotrichida</taxon>
        <taxon>Blepharismidae</taxon>
        <taxon>Blepharisma</taxon>
    </lineage>
</organism>
<reference evidence="12" key="1">
    <citation type="submission" date="2021-09" db="EMBL/GenBank/DDBJ databases">
        <authorList>
            <consortium name="AG Swart"/>
            <person name="Singh M."/>
            <person name="Singh A."/>
            <person name="Seah K."/>
            <person name="Emmerich C."/>
        </authorList>
    </citation>
    <scope>NUCLEOTIDE SEQUENCE</scope>
    <source>
        <strain evidence="12">ATCC30299</strain>
    </source>
</reference>
<evidence type="ECO:0000256" key="2">
    <source>
        <dbReference type="ARBA" id="ARBA00004496"/>
    </source>
</evidence>
<evidence type="ECO:0000256" key="8">
    <source>
        <dbReference type="ARBA" id="ARBA00023273"/>
    </source>
</evidence>
<dbReference type="SMART" id="SM00726">
    <property type="entry name" value="UIM"/>
    <property type="match status" value="2"/>
</dbReference>
<evidence type="ECO:0000256" key="3">
    <source>
        <dbReference type="ARBA" id="ARBA00007460"/>
    </source>
</evidence>
<dbReference type="Proteomes" id="UP001162131">
    <property type="component" value="Unassembled WGS sequence"/>
</dbReference>
<feature type="domain" description="BART" evidence="11">
    <location>
        <begin position="9"/>
        <end position="119"/>
    </location>
</feature>
<evidence type="ECO:0000313" key="12">
    <source>
        <dbReference type="EMBL" id="CAG9325316.1"/>
    </source>
</evidence>
<dbReference type="InterPro" id="IPR023379">
    <property type="entry name" value="BART_dom"/>
</dbReference>
<dbReference type="Gene3D" id="1.20.1520.10">
    <property type="entry name" value="ADP-ribosylation factor-like 2-binding protein, domain"/>
    <property type="match status" value="1"/>
</dbReference>
<feature type="compositionally biased region" description="Basic and acidic residues" evidence="10">
    <location>
        <begin position="466"/>
        <end position="477"/>
    </location>
</feature>
<evidence type="ECO:0000256" key="7">
    <source>
        <dbReference type="ARBA" id="ARBA00023069"/>
    </source>
</evidence>
<evidence type="ECO:0000259" key="11">
    <source>
        <dbReference type="Pfam" id="PF11527"/>
    </source>
</evidence>
<evidence type="ECO:0000313" key="13">
    <source>
        <dbReference type="Proteomes" id="UP001162131"/>
    </source>
</evidence>
<dbReference type="InterPro" id="IPR042541">
    <property type="entry name" value="BART_sf"/>
</dbReference>
<dbReference type="PROSITE" id="PS50330">
    <property type="entry name" value="UIM"/>
    <property type="match status" value="1"/>
</dbReference>
<dbReference type="EMBL" id="CAJZBQ010000038">
    <property type="protein sequence ID" value="CAG9325316.1"/>
    <property type="molecule type" value="Genomic_DNA"/>
</dbReference>
<feature type="compositionally biased region" description="Basic and acidic residues" evidence="10">
    <location>
        <begin position="364"/>
        <end position="397"/>
    </location>
</feature>
<keyword evidence="8" id="KW-0966">Cell projection</keyword>
<feature type="compositionally biased region" description="Basic and acidic residues" evidence="10">
    <location>
        <begin position="204"/>
        <end position="267"/>
    </location>
</feature>
<comment type="caution">
    <text evidence="12">The sequence shown here is derived from an EMBL/GenBank/DDBJ whole genome shotgun (WGS) entry which is preliminary data.</text>
</comment>
<dbReference type="PANTHER" id="PTHR21532:SF0">
    <property type="entry name" value="CILIA- AND FLAGELLA-ASSOCIATED PROTEIN 36"/>
    <property type="match status" value="1"/>
</dbReference>
<evidence type="ECO:0000256" key="9">
    <source>
        <dbReference type="ARBA" id="ARBA00031593"/>
    </source>
</evidence>
<comment type="subcellular location">
    <subcellularLocation>
        <location evidence="1">Cell projection</location>
        <location evidence="1">Cilium</location>
    </subcellularLocation>
    <subcellularLocation>
        <location evidence="2">Cytoplasm</location>
    </subcellularLocation>
</comment>
<dbReference type="GO" id="GO:0005930">
    <property type="term" value="C:axoneme"/>
    <property type="evidence" value="ECO:0007669"/>
    <property type="project" value="TreeGrafter"/>
</dbReference>
<dbReference type="AlphaFoldDB" id="A0AAU9JH75"/>
<dbReference type="InterPro" id="IPR038888">
    <property type="entry name" value="CFAP36"/>
</dbReference>
<evidence type="ECO:0000256" key="6">
    <source>
        <dbReference type="ARBA" id="ARBA00023054"/>
    </source>
</evidence>
<feature type="compositionally biased region" description="Polar residues" evidence="10">
    <location>
        <begin position="433"/>
        <end position="443"/>
    </location>
</feature>
<keyword evidence="13" id="KW-1185">Reference proteome</keyword>
<comment type="similarity">
    <text evidence="3">Belongs to the CFAP36 family.</text>
</comment>
<keyword evidence="7" id="KW-0969">Cilium</keyword>
<dbReference type="Pfam" id="PF11527">
    <property type="entry name" value="ARL2_Bind_BART"/>
    <property type="match status" value="1"/>
</dbReference>
<keyword evidence="5" id="KW-0963">Cytoplasm</keyword>
<evidence type="ECO:0000256" key="1">
    <source>
        <dbReference type="ARBA" id="ARBA00004138"/>
    </source>
</evidence>
<protein>
    <recommendedName>
        <fullName evidence="4">Cilia- and flagella-associated protein 36</fullName>
    </recommendedName>
    <alternativeName>
        <fullName evidence="9">Coiled-coil domain-containing protein 104</fullName>
    </alternativeName>
</protein>
<feature type="region of interest" description="Disordered" evidence="10">
    <location>
        <begin position="466"/>
        <end position="493"/>
    </location>
</feature>
<dbReference type="InterPro" id="IPR003903">
    <property type="entry name" value="UIM_dom"/>
</dbReference>
<sequence>MAKAEPSVDWLYDYILQFLKSPGWRIPIVSFMDENCAAFDSEDENKLVYTEIHDKFKELIDSLLENLCREIGVTPQQFVNVCGIGMKSPAHRRIFEQIIACDNFMSFKKLMLKRNKEIEMEVAKLMSKPESPTPAGAEKEVKEQAEMAQAITLSLAAEEERKRKLDREEEELQRVLRLSEEEFKRKQEQEAQRLAALKRLEDEKAGKMKQAEEEKAAKVKQAEEEKAAKVKQAEEEKVVKSKHFEEEKAHKVESEHIRPEEEKKGEVEAASPEGSKKSAKGLKDDKKRVMEEMKQKELEKKLQLEREEKEREQESIRKKQKQEEERLRAVNEAAEREIQEQLREQEEANKLKIQRELELQEKKVKEMQEFMSRSSDKKQEERKEHSPEDKNHPDLRPIQKRKQGPANALDFLNENPREKTDELEEEAQEIAKKSSNADYSNEPTGVETLAQRQARLKRQRDELLARKKQEREHEMKQHVANGGSDFSVRKDVSHLPPIITQEEIEKRRNIYSKIKQEEPL</sequence>
<dbReference type="GO" id="GO:0097546">
    <property type="term" value="C:ciliary base"/>
    <property type="evidence" value="ECO:0007669"/>
    <property type="project" value="TreeGrafter"/>
</dbReference>
<evidence type="ECO:0000256" key="10">
    <source>
        <dbReference type="SAM" id="MobiDB-lite"/>
    </source>
</evidence>